<protein>
    <submittedName>
        <fullName evidence="1">Uncharacterized protein</fullName>
    </submittedName>
</protein>
<accession>A0ACD5ZYH2</accession>
<sequence length="458" mass="50484">MDTSDPVDLPQGTLGNTLFAFGCATDGTLLGANCSRPVVKNQALVSVNCEITESGYGGPVMYFAPGGSAHLAGLIVRSDKGKITLLPVKKLHNRLKCFLKITSKASHFRGYSLPKGLQTVIPSGFMVEAKILQSLGYPLPPPLLFELNGRLTGRFEEHFGQLHYWEGYPFDFSYNYGENPIWDQLGERLTQQISQSVVSIASSKDNKRCFACTSLLMTGKHCPFVLTSASLVRTGDADGKIDENLRIDVFLPRNHTVQGTLKLYHQNYNIAIVHLQQNLGIDTSPQDILNVRESIGRPSIGRAIVAIGRATKGCHGLLMASMGKVKGKYKAVTEDKSKQCTGLAKKLDCQELLLSTCQIKKVGIGGPLIGLDGSFIGMNFYDESRTTPFLPRKEILTVLREGFDLLESRPVNMEDIRGHLSSNKTLKRKRNQWPVPEPYWFLAGQVDPLDQLVGKVLM</sequence>
<reference evidence="1" key="1">
    <citation type="submission" date="2021-05" db="EMBL/GenBank/DDBJ databases">
        <authorList>
            <person name="Scholz U."/>
            <person name="Mascher M."/>
            <person name="Fiebig A."/>
        </authorList>
    </citation>
    <scope>NUCLEOTIDE SEQUENCE [LARGE SCALE GENOMIC DNA]</scope>
</reference>
<proteinExistence type="predicted"/>
<reference evidence="1" key="2">
    <citation type="submission" date="2025-09" db="UniProtKB">
        <authorList>
            <consortium name="EnsemblPlants"/>
        </authorList>
    </citation>
    <scope>IDENTIFICATION</scope>
</reference>
<keyword evidence="2" id="KW-1185">Reference proteome</keyword>
<dbReference type="Proteomes" id="UP001732700">
    <property type="component" value="Chromosome 7C"/>
</dbReference>
<organism evidence="1 2">
    <name type="scientific">Avena sativa</name>
    <name type="common">Oat</name>
    <dbReference type="NCBI Taxonomy" id="4498"/>
    <lineage>
        <taxon>Eukaryota</taxon>
        <taxon>Viridiplantae</taxon>
        <taxon>Streptophyta</taxon>
        <taxon>Embryophyta</taxon>
        <taxon>Tracheophyta</taxon>
        <taxon>Spermatophyta</taxon>
        <taxon>Magnoliopsida</taxon>
        <taxon>Liliopsida</taxon>
        <taxon>Poales</taxon>
        <taxon>Poaceae</taxon>
        <taxon>BOP clade</taxon>
        <taxon>Pooideae</taxon>
        <taxon>Poodae</taxon>
        <taxon>Poeae</taxon>
        <taxon>Poeae Chloroplast Group 1 (Aveneae type)</taxon>
        <taxon>Aveninae</taxon>
        <taxon>Avena</taxon>
    </lineage>
</organism>
<dbReference type="EnsemblPlants" id="AVESA.00010b.r2.7CG0659410.1">
    <property type="protein sequence ID" value="AVESA.00010b.r2.7CG0659410.1.CDS"/>
    <property type="gene ID" value="AVESA.00010b.r2.7CG0659410"/>
</dbReference>
<name>A0ACD5ZYH2_AVESA</name>
<evidence type="ECO:0000313" key="2">
    <source>
        <dbReference type="Proteomes" id="UP001732700"/>
    </source>
</evidence>
<evidence type="ECO:0000313" key="1">
    <source>
        <dbReference type="EnsemblPlants" id="AVESA.00010b.r2.7CG0659410.1.CDS"/>
    </source>
</evidence>